<organism evidence="3 4">
    <name type="scientific">Myceligenerans indicum</name>
    <dbReference type="NCBI Taxonomy" id="2593663"/>
    <lineage>
        <taxon>Bacteria</taxon>
        <taxon>Bacillati</taxon>
        <taxon>Actinomycetota</taxon>
        <taxon>Actinomycetes</taxon>
        <taxon>Micrococcales</taxon>
        <taxon>Promicromonosporaceae</taxon>
        <taxon>Myceligenerans</taxon>
    </lineage>
</organism>
<evidence type="ECO:0000256" key="2">
    <source>
        <dbReference type="SAM" id="Phobius"/>
    </source>
</evidence>
<feature type="compositionally biased region" description="Basic residues" evidence="1">
    <location>
        <begin position="251"/>
        <end position="265"/>
    </location>
</feature>
<feature type="region of interest" description="Disordered" evidence="1">
    <location>
        <begin position="236"/>
        <end position="278"/>
    </location>
</feature>
<sequence>MATHRAPEDRAQKGPREREGARSGAAGDGRGRETTDGPGWRADDVPGWAGSVMAVLRFLTRLVEVNLLVLAGTLAGGVLLGLGPALKAGSAALHDPDLAMEPWRGFWREWRSRWGRSNLLFAPFWPLGALLWADAVAVGQASGPVHAATLAGLTIVSAWTAVVLTWWPRVVLRYDDAAPAVWRHLLLTPLMAPGVALAALVTLAATVAAVLGVPPVALVAGASFPLWATGRLVDSRSAPGVTPPRAPPAARRARRRPPGRPRPFPRRSSERRPWTRVR</sequence>
<reference evidence="3 4" key="1">
    <citation type="journal article" date="2021" name="Arch. Microbiol.">
        <title>Myceligenerans indicum sp. nov., an actinobacterium isolated from mangrove sediment of Sundarbans, India.</title>
        <authorList>
            <person name="Asha K."/>
            <person name="Bhadury P."/>
        </authorList>
    </citation>
    <scope>NUCLEOTIDE SEQUENCE [LARGE SCALE GENOMIC DNA]</scope>
    <source>
        <strain evidence="3 4">I2</strain>
    </source>
</reference>
<evidence type="ECO:0000313" key="3">
    <source>
        <dbReference type="EMBL" id="MBL0887514.1"/>
    </source>
</evidence>
<feature type="region of interest" description="Disordered" evidence="1">
    <location>
        <begin position="1"/>
        <end position="43"/>
    </location>
</feature>
<keyword evidence="2" id="KW-1133">Transmembrane helix</keyword>
<feature type="transmembrane region" description="Helical" evidence="2">
    <location>
        <begin position="145"/>
        <end position="168"/>
    </location>
</feature>
<keyword evidence="4" id="KW-1185">Reference proteome</keyword>
<proteinExistence type="predicted"/>
<dbReference type="RefSeq" id="WP_201848681.1">
    <property type="nucleotide sequence ID" value="NZ_JABBYC010000029.1"/>
</dbReference>
<evidence type="ECO:0000313" key="4">
    <source>
        <dbReference type="Proteomes" id="UP000675409"/>
    </source>
</evidence>
<protein>
    <submittedName>
        <fullName evidence="3">DUF624 domain-containing protein</fullName>
    </submittedName>
</protein>
<name>A0ABS1LNB6_9MICO</name>
<feature type="transmembrane region" description="Helical" evidence="2">
    <location>
        <begin position="180"/>
        <end position="201"/>
    </location>
</feature>
<dbReference type="Pfam" id="PF04854">
    <property type="entry name" value="DUF624"/>
    <property type="match status" value="1"/>
</dbReference>
<gene>
    <name evidence="3" type="ORF">HGK34_14695</name>
</gene>
<dbReference type="InterPro" id="IPR006938">
    <property type="entry name" value="DUF624"/>
</dbReference>
<dbReference type="Proteomes" id="UP000675409">
    <property type="component" value="Unassembled WGS sequence"/>
</dbReference>
<keyword evidence="2" id="KW-0812">Transmembrane</keyword>
<comment type="caution">
    <text evidence="3">The sequence shown here is derived from an EMBL/GenBank/DDBJ whole genome shotgun (WGS) entry which is preliminary data.</text>
</comment>
<evidence type="ECO:0000256" key="1">
    <source>
        <dbReference type="SAM" id="MobiDB-lite"/>
    </source>
</evidence>
<feature type="transmembrane region" description="Helical" evidence="2">
    <location>
        <begin position="65"/>
        <end position="86"/>
    </location>
</feature>
<feature type="compositionally biased region" description="Basic and acidic residues" evidence="1">
    <location>
        <begin position="1"/>
        <end position="21"/>
    </location>
</feature>
<accession>A0ABS1LNB6</accession>
<feature type="compositionally biased region" description="Basic and acidic residues" evidence="1">
    <location>
        <begin position="267"/>
        <end position="278"/>
    </location>
</feature>
<feature type="transmembrane region" description="Helical" evidence="2">
    <location>
        <begin position="207"/>
        <end position="228"/>
    </location>
</feature>
<dbReference type="EMBL" id="JABBYC010000029">
    <property type="protein sequence ID" value="MBL0887514.1"/>
    <property type="molecule type" value="Genomic_DNA"/>
</dbReference>
<keyword evidence="2" id="KW-0472">Membrane</keyword>